<feature type="transmembrane region" description="Helical" evidence="3">
    <location>
        <begin position="148"/>
        <end position="170"/>
    </location>
</feature>
<sequence>MSAHQLHDVRQKVLVVDDNPTFRELLTDLLESIGYHVLTAQDGLAGLDALHNGPFDLILVDYRMPGITGLEMTAFIRRSDTVTPIILITGDYYALAPEIVAQAGVTRVLAKPLQIQEFLKICSAEGEKKKINDTSTTRQKEINRMSRAISKPIALGVLVLALTTGCAGMSTRQQRALSGGAIGAAGGAAIGAMAGSPTTGAIVGGAVGTATGALWDDIKKSMK</sequence>
<dbReference type="PANTHER" id="PTHR44591">
    <property type="entry name" value="STRESS RESPONSE REGULATOR PROTEIN 1"/>
    <property type="match status" value="1"/>
</dbReference>
<name>A0A564ZGX9_9BACT</name>
<dbReference type="SMART" id="SM00448">
    <property type="entry name" value="REC"/>
    <property type="match status" value="1"/>
</dbReference>
<dbReference type="InterPro" id="IPR050595">
    <property type="entry name" value="Bact_response_regulator"/>
</dbReference>
<dbReference type="SUPFAM" id="SSF52172">
    <property type="entry name" value="CheY-like"/>
    <property type="match status" value="1"/>
</dbReference>
<dbReference type="CDD" id="cd17546">
    <property type="entry name" value="REC_hyHK_CKI1_RcsC-like"/>
    <property type="match status" value="1"/>
</dbReference>
<dbReference type="Pfam" id="PF00072">
    <property type="entry name" value="Response_reg"/>
    <property type="match status" value="1"/>
</dbReference>
<feature type="transmembrane region" description="Helical" evidence="3">
    <location>
        <begin position="182"/>
        <end position="215"/>
    </location>
</feature>
<keyword evidence="3" id="KW-0472">Membrane</keyword>
<evidence type="ECO:0000313" key="5">
    <source>
        <dbReference type="EMBL" id="VUZ84555.1"/>
    </source>
</evidence>
<dbReference type="Gene3D" id="3.40.50.2300">
    <property type="match status" value="1"/>
</dbReference>
<evidence type="ECO:0000256" key="1">
    <source>
        <dbReference type="ARBA" id="ARBA00022553"/>
    </source>
</evidence>
<dbReference type="GO" id="GO:0000160">
    <property type="term" value="P:phosphorelay signal transduction system"/>
    <property type="evidence" value="ECO:0007669"/>
    <property type="project" value="InterPro"/>
</dbReference>
<gene>
    <name evidence="5" type="ORF">MELA_00928</name>
</gene>
<dbReference type="InterPro" id="IPR011006">
    <property type="entry name" value="CheY-like_superfamily"/>
</dbReference>
<keyword evidence="1 2" id="KW-0597">Phosphoprotein</keyword>
<dbReference type="Pfam" id="PF13441">
    <property type="entry name" value="Gly-zipper_YMGG"/>
    <property type="match status" value="1"/>
</dbReference>
<dbReference type="PROSITE" id="PS50110">
    <property type="entry name" value="RESPONSE_REGULATORY"/>
    <property type="match status" value="1"/>
</dbReference>
<dbReference type="InterPro" id="IPR027367">
    <property type="entry name" value="Gly-zipper_YMGG"/>
</dbReference>
<evidence type="ECO:0000256" key="2">
    <source>
        <dbReference type="PROSITE-ProRule" id="PRU00169"/>
    </source>
</evidence>
<reference evidence="5 6" key="1">
    <citation type="submission" date="2019-07" db="EMBL/GenBank/DDBJ databases">
        <authorList>
            <person name="Cremers G."/>
        </authorList>
    </citation>
    <scope>NUCLEOTIDE SEQUENCE [LARGE SCALE GENOMIC DNA]</scope>
</reference>
<evidence type="ECO:0000313" key="6">
    <source>
        <dbReference type="Proteomes" id="UP000334340"/>
    </source>
</evidence>
<protein>
    <submittedName>
        <fullName evidence="5">Membrane protein</fullName>
    </submittedName>
</protein>
<keyword evidence="6" id="KW-1185">Reference proteome</keyword>
<dbReference type="AlphaFoldDB" id="A0A564ZGX9"/>
<keyword evidence="3" id="KW-0812">Transmembrane</keyword>
<proteinExistence type="predicted"/>
<dbReference type="Proteomes" id="UP000334340">
    <property type="component" value="Unassembled WGS sequence"/>
</dbReference>
<accession>A0A564ZGX9</accession>
<dbReference type="InterPro" id="IPR001789">
    <property type="entry name" value="Sig_transdc_resp-reg_receiver"/>
</dbReference>
<organism evidence="5 6">
    <name type="scientific">Candidatus Methylomirabilis lanthanidiphila</name>
    <dbReference type="NCBI Taxonomy" id="2211376"/>
    <lineage>
        <taxon>Bacteria</taxon>
        <taxon>Candidatus Methylomirabilota</taxon>
        <taxon>Candidatus Methylomirabilia</taxon>
        <taxon>Candidatus Methylomirabilales</taxon>
        <taxon>Candidatus Methylomirabilaceae</taxon>
        <taxon>Candidatus Methylomirabilis</taxon>
    </lineage>
</organism>
<keyword evidence="3" id="KW-1133">Transmembrane helix</keyword>
<evidence type="ECO:0000256" key="3">
    <source>
        <dbReference type="SAM" id="Phobius"/>
    </source>
</evidence>
<evidence type="ECO:0000259" key="4">
    <source>
        <dbReference type="PROSITE" id="PS50110"/>
    </source>
</evidence>
<feature type="domain" description="Response regulatory" evidence="4">
    <location>
        <begin position="12"/>
        <end position="126"/>
    </location>
</feature>
<feature type="modified residue" description="4-aspartylphosphate" evidence="2">
    <location>
        <position position="61"/>
    </location>
</feature>
<dbReference type="PANTHER" id="PTHR44591:SF3">
    <property type="entry name" value="RESPONSE REGULATORY DOMAIN-CONTAINING PROTEIN"/>
    <property type="match status" value="1"/>
</dbReference>
<dbReference type="EMBL" id="CABIKM010000015">
    <property type="protein sequence ID" value="VUZ84555.1"/>
    <property type="molecule type" value="Genomic_DNA"/>
</dbReference>